<feature type="region of interest" description="Disordered" evidence="1">
    <location>
        <begin position="1"/>
        <end position="83"/>
    </location>
</feature>
<dbReference type="EMBL" id="KB405094">
    <property type="protein sequence ID" value="EMF52412.1"/>
    <property type="molecule type" value="Genomic_DNA"/>
</dbReference>
<proteinExistence type="predicted"/>
<organism evidence="2 3">
    <name type="scientific">Streptomyces bottropensis ATCC 25435</name>
    <dbReference type="NCBI Taxonomy" id="1054862"/>
    <lineage>
        <taxon>Bacteria</taxon>
        <taxon>Bacillati</taxon>
        <taxon>Actinomycetota</taxon>
        <taxon>Actinomycetes</taxon>
        <taxon>Kitasatosporales</taxon>
        <taxon>Streptomycetaceae</taxon>
        <taxon>Streptomyces</taxon>
    </lineage>
</organism>
<evidence type="ECO:0000313" key="2">
    <source>
        <dbReference type="EMBL" id="EMF52412.1"/>
    </source>
</evidence>
<accession>M3D844</accession>
<feature type="compositionally biased region" description="Pro residues" evidence="1">
    <location>
        <begin position="126"/>
        <end position="136"/>
    </location>
</feature>
<gene>
    <name evidence="2" type="ORF">SBD_5488</name>
</gene>
<sequence>MISTGNGHAYAKPSGVSSARARQLRDSHTTASMRSATARESTRHTARSVMAPGNGAMGSNDLPPYAPATPQGKPSGYPQVRARRFRAEVRADVKRRQKSHRTACVGRLVQHAVLPAQHARGGATPRRPPPAPAPAP</sequence>
<reference evidence="3" key="1">
    <citation type="journal article" date="2013" name="Genome Announc.">
        <title>Draft Genome Sequence of Streptomyces bottropensis ATCC 25435, a Bottromycin-Producing Actinomycete.</title>
        <authorList>
            <person name="Zhang H."/>
            <person name="Zhou W."/>
            <person name="Zhuang Y."/>
            <person name="Liang X."/>
            <person name="Liu T."/>
        </authorList>
    </citation>
    <scope>NUCLEOTIDE SEQUENCE [LARGE SCALE GENOMIC DNA]</scope>
    <source>
        <strain evidence="3">ATCC 25435</strain>
    </source>
</reference>
<dbReference type="AlphaFoldDB" id="M3D844"/>
<feature type="compositionally biased region" description="Polar residues" evidence="1">
    <location>
        <begin position="29"/>
        <end position="39"/>
    </location>
</feature>
<protein>
    <submittedName>
        <fullName evidence="2">Uncharacterized protein</fullName>
    </submittedName>
</protein>
<dbReference type="Proteomes" id="UP000030760">
    <property type="component" value="Unassembled WGS sequence"/>
</dbReference>
<feature type="region of interest" description="Disordered" evidence="1">
    <location>
        <begin position="115"/>
        <end position="136"/>
    </location>
</feature>
<evidence type="ECO:0000256" key="1">
    <source>
        <dbReference type="SAM" id="MobiDB-lite"/>
    </source>
</evidence>
<name>M3D844_9ACTN</name>
<evidence type="ECO:0000313" key="3">
    <source>
        <dbReference type="Proteomes" id="UP000030760"/>
    </source>
</evidence>